<feature type="compositionally biased region" description="Acidic residues" evidence="1">
    <location>
        <begin position="1"/>
        <end position="32"/>
    </location>
</feature>
<gene>
    <name evidence="2" type="ORF">H0235_013920</name>
</gene>
<reference evidence="2" key="1">
    <citation type="journal article" date="2020" name="G3 (Bethesda)">
        <title>High-Quality Assemblies for Three Invasive Social Wasps from the &lt;i&gt;Vespula&lt;/i&gt; Genus.</title>
        <authorList>
            <person name="Harrop T.W.R."/>
            <person name="Guhlin J."/>
            <person name="McLaughlin G.M."/>
            <person name="Permina E."/>
            <person name="Stockwell P."/>
            <person name="Gilligan J."/>
            <person name="Le Lec M.F."/>
            <person name="Gruber M.A.M."/>
            <person name="Quinn O."/>
            <person name="Lovegrove M."/>
            <person name="Duncan E.J."/>
            <person name="Remnant E.J."/>
            <person name="Van Eeckhoven J."/>
            <person name="Graham B."/>
            <person name="Knapp R.A."/>
            <person name="Langford K.W."/>
            <person name="Kronenberg Z."/>
            <person name="Press M.O."/>
            <person name="Eacker S.M."/>
            <person name="Wilson-Rankin E.E."/>
            <person name="Purcell J."/>
            <person name="Lester P.J."/>
            <person name="Dearden P.K."/>
        </authorList>
    </citation>
    <scope>NUCLEOTIDE SEQUENCE</scope>
    <source>
        <strain evidence="2">Volc-1</strain>
    </source>
</reference>
<sequence>MREFEEEEEDEEEEEEEEDEEKEKEEEEEEENVASKVCTGALIGLHSRVRDTYNNCGWYEHALSPGQARRWIHETRLLKLATTAAKLYRALKDSLLLVEKKNSGHNQQHNNNNNKNYKCNNSNNNNDDDENDDDKDDEDNDEDKTRRREDRKVRNIIEIAVTPYRSRSSVADGLARASEREFVR</sequence>
<keyword evidence="3" id="KW-1185">Reference proteome</keyword>
<accession>A0A834NIV4</accession>
<evidence type="ECO:0000313" key="2">
    <source>
        <dbReference type="EMBL" id="KAF7409068.1"/>
    </source>
</evidence>
<feature type="compositionally biased region" description="Basic and acidic residues" evidence="1">
    <location>
        <begin position="143"/>
        <end position="155"/>
    </location>
</feature>
<proteinExistence type="predicted"/>
<dbReference type="EMBL" id="JACSDY010000014">
    <property type="protein sequence ID" value="KAF7409068.1"/>
    <property type="molecule type" value="Genomic_DNA"/>
</dbReference>
<name>A0A834NIV4_VESPE</name>
<comment type="caution">
    <text evidence="2">The sequence shown here is derived from an EMBL/GenBank/DDBJ whole genome shotgun (WGS) entry which is preliminary data.</text>
</comment>
<feature type="compositionally biased region" description="Low complexity" evidence="1">
    <location>
        <begin position="110"/>
        <end position="125"/>
    </location>
</feature>
<organism evidence="2 3">
    <name type="scientific">Vespula pensylvanica</name>
    <name type="common">Western yellow jacket</name>
    <name type="synonym">Wasp</name>
    <dbReference type="NCBI Taxonomy" id="30213"/>
    <lineage>
        <taxon>Eukaryota</taxon>
        <taxon>Metazoa</taxon>
        <taxon>Ecdysozoa</taxon>
        <taxon>Arthropoda</taxon>
        <taxon>Hexapoda</taxon>
        <taxon>Insecta</taxon>
        <taxon>Pterygota</taxon>
        <taxon>Neoptera</taxon>
        <taxon>Endopterygota</taxon>
        <taxon>Hymenoptera</taxon>
        <taxon>Apocrita</taxon>
        <taxon>Aculeata</taxon>
        <taxon>Vespoidea</taxon>
        <taxon>Vespidae</taxon>
        <taxon>Vespinae</taxon>
        <taxon>Vespula</taxon>
    </lineage>
</organism>
<dbReference type="AlphaFoldDB" id="A0A834NIV4"/>
<feature type="region of interest" description="Disordered" evidence="1">
    <location>
        <begin position="1"/>
        <end position="36"/>
    </location>
</feature>
<evidence type="ECO:0000256" key="1">
    <source>
        <dbReference type="SAM" id="MobiDB-lite"/>
    </source>
</evidence>
<evidence type="ECO:0000313" key="3">
    <source>
        <dbReference type="Proteomes" id="UP000600918"/>
    </source>
</evidence>
<feature type="compositionally biased region" description="Acidic residues" evidence="1">
    <location>
        <begin position="126"/>
        <end position="142"/>
    </location>
</feature>
<feature type="region of interest" description="Disordered" evidence="1">
    <location>
        <begin position="103"/>
        <end position="155"/>
    </location>
</feature>
<dbReference type="Proteomes" id="UP000600918">
    <property type="component" value="Unassembled WGS sequence"/>
</dbReference>
<protein>
    <submittedName>
        <fullName evidence="2">Uncharacterized protein</fullName>
    </submittedName>
</protein>